<proteinExistence type="predicted"/>
<dbReference type="EMBL" id="VCMV01000014">
    <property type="protein sequence ID" value="KAB0266985.1"/>
    <property type="molecule type" value="Genomic_DNA"/>
</dbReference>
<sequence length="184" mass="21259">MSMHHLATPDEVVAFWRDAGPSKWFSKDDAFDQTCRDRFLPTYEAAARGDLNEWELAPESALAVVLLLDQFPRNMFRGDRATYKTDPVALLVADRAIERGYDKKVGPQLRAFFYLPFMHSENLRDQERSVALNEALGAPESVKFAHHHHDIIARFGRFPHRNAILRRESTPEEIEFLTQDDFRG</sequence>
<dbReference type="SUPFAM" id="SSF48452">
    <property type="entry name" value="TPR-like"/>
    <property type="match status" value="1"/>
</dbReference>
<keyword evidence="2" id="KW-1185">Reference proteome</keyword>
<dbReference type="AlphaFoldDB" id="A0A5N3PBH7"/>
<gene>
    <name evidence="1" type="ORF">FEZ63_11150</name>
</gene>
<dbReference type="Gene3D" id="1.20.58.320">
    <property type="entry name" value="TPR-like"/>
    <property type="match status" value="1"/>
</dbReference>
<dbReference type="OrthoDB" id="7593450at2"/>
<evidence type="ECO:0000313" key="1">
    <source>
        <dbReference type="EMBL" id="KAB0266985.1"/>
    </source>
</evidence>
<dbReference type="InterPro" id="IPR010323">
    <property type="entry name" value="DUF924"/>
</dbReference>
<reference evidence="1 2" key="1">
    <citation type="journal article" date="2019" name="Microorganisms">
        <title>Genome Insights into the Novel Species Microvirga brassicacearum, a Rapeseed Endophyte with Biotechnological Potential.</title>
        <authorList>
            <person name="Jimenez-Gomez A."/>
            <person name="Saati-Santamaria Z."/>
            <person name="Igual J.M."/>
            <person name="Rivas R."/>
            <person name="Mateos P.F."/>
            <person name="Garcia-Fraile P."/>
        </authorList>
    </citation>
    <scope>NUCLEOTIDE SEQUENCE [LARGE SCALE GENOMIC DNA]</scope>
    <source>
        <strain evidence="1 2">CDVBN77</strain>
    </source>
</reference>
<dbReference type="Proteomes" id="UP000325684">
    <property type="component" value="Unassembled WGS sequence"/>
</dbReference>
<organism evidence="1 2">
    <name type="scientific">Microvirga brassicacearum</name>
    <dbReference type="NCBI Taxonomy" id="2580413"/>
    <lineage>
        <taxon>Bacteria</taxon>
        <taxon>Pseudomonadati</taxon>
        <taxon>Pseudomonadota</taxon>
        <taxon>Alphaproteobacteria</taxon>
        <taxon>Hyphomicrobiales</taxon>
        <taxon>Methylobacteriaceae</taxon>
        <taxon>Microvirga</taxon>
    </lineage>
</organism>
<dbReference type="Gene3D" id="1.25.40.10">
    <property type="entry name" value="Tetratricopeptide repeat domain"/>
    <property type="match status" value="1"/>
</dbReference>
<accession>A0A5N3PBH7</accession>
<evidence type="ECO:0000313" key="2">
    <source>
        <dbReference type="Proteomes" id="UP000325684"/>
    </source>
</evidence>
<dbReference type="Pfam" id="PF06041">
    <property type="entry name" value="DUF924"/>
    <property type="match status" value="1"/>
</dbReference>
<protein>
    <submittedName>
        <fullName evidence="1">DUF924 family protein</fullName>
    </submittedName>
</protein>
<dbReference type="InterPro" id="IPR011990">
    <property type="entry name" value="TPR-like_helical_dom_sf"/>
</dbReference>
<comment type="caution">
    <text evidence="1">The sequence shown here is derived from an EMBL/GenBank/DDBJ whole genome shotgun (WGS) entry which is preliminary data.</text>
</comment>
<name>A0A5N3PBH7_9HYPH</name>